<keyword evidence="1" id="KW-0472">Membrane</keyword>
<proteinExistence type="predicted"/>
<keyword evidence="2" id="KW-0732">Signal</keyword>
<evidence type="ECO:0000313" key="4">
    <source>
        <dbReference type="Proteomes" id="UP001174909"/>
    </source>
</evidence>
<gene>
    <name evidence="3" type="ORF">GBAR_LOCUS18829</name>
</gene>
<dbReference type="AlphaFoldDB" id="A0AA35SQE8"/>
<feature type="chain" id="PRO_5041202343" description="Secreted protein" evidence="2">
    <location>
        <begin position="18"/>
        <end position="115"/>
    </location>
</feature>
<evidence type="ECO:0000256" key="2">
    <source>
        <dbReference type="SAM" id="SignalP"/>
    </source>
</evidence>
<protein>
    <recommendedName>
        <fullName evidence="5">Secreted protein</fullName>
    </recommendedName>
</protein>
<sequence length="115" mass="13196">MALLVVYWLHTCGFSFGTRLRLCPRVLSKTGHSCITSRSRAAIVQPIRSSVSKLQPRLPGTAYIICASFVLLFRAFYVYFHFLLAKDTHVPTDFLTPTTHMMSSFRPTTKERRRI</sequence>
<feature type="signal peptide" evidence="2">
    <location>
        <begin position="1"/>
        <end position="17"/>
    </location>
</feature>
<reference evidence="3" key="1">
    <citation type="submission" date="2023-03" db="EMBL/GenBank/DDBJ databases">
        <authorList>
            <person name="Steffen K."/>
            <person name="Cardenas P."/>
        </authorList>
    </citation>
    <scope>NUCLEOTIDE SEQUENCE</scope>
</reference>
<accession>A0AA35SQE8</accession>
<dbReference type="EMBL" id="CASHTH010002662">
    <property type="protein sequence ID" value="CAI8033382.1"/>
    <property type="molecule type" value="Genomic_DNA"/>
</dbReference>
<keyword evidence="1" id="KW-0812">Transmembrane</keyword>
<evidence type="ECO:0000313" key="3">
    <source>
        <dbReference type="EMBL" id="CAI8033382.1"/>
    </source>
</evidence>
<organism evidence="3 4">
    <name type="scientific">Geodia barretti</name>
    <name type="common">Barrett's horny sponge</name>
    <dbReference type="NCBI Taxonomy" id="519541"/>
    <lineage>
        <taxon>Eukaryota</taxon>
        <taxon>Metazoa</taxon>
        <taxon>Porifera</taxon>
        <taxon>Demospongiae</taxon>
        <taxon>Heteroscleromorpha</taxon>
        <taxon>Tetractinellida</taxon>
        <taxon>Astrophorina</taxon>
        <taxon>Geodiidae</taxon>
        <taxon>Geodia</taxon>
    </lineage>
</organism>
<dbReference type="Proteomes" id="UP001174909">
    <property type="component" value="Unassembled WGS sequence"/>
</dbReference>
<name>A0AA35SQE8_GEOBA</name>
<feature type="transmembrane region" description="Helical" evidence="1">
    <location>
        <begin position="60"/>
        <end position="80"/>
    </location>
</feature>
<evidence type="ECO:0008006" key="5">
    <source>
        <dbReference type="Google" id="ProtNLM"/>
    </source>
</evidence>
<keyword evidence="1" id="KW-1133">Transmembrane helix</keyword>
<evidence type="ECO:0000256" key="1">
    <source>
        <dbReference type="SAM" id="Phobius"/>
    </source>
</evidence>
<keyword evidence="4" id="KW-1185">Reference proteome</keyword>
<comment type="caution">
    <text evidence="3">The sequence shown here is derived from an EMBL/GenBank/DDBJ whole genome shotgun (WGS) entry which is preliminary data.</text>
</comment>